<evidence type="ECO:0000313" key="4">
    <source>
        <dbReference type="Proteomes" id="UP000469430"/>
    </source>
</evidence>
<feature type="region of interest" description="Disordered" evidence="1">
    <location>
        <begin position="1"/>
        <end position="26"/>
    </location>
</feature>
<reference evidence="3 4" key="1">
    <citation type="submission" date="2019-12" db="EMBL/GenBank/DDBJ databases">
        <title>Genomic-based taxomic classification of the family Erythrobacteraceae.</title>
        <authorList>
            <person name="Xu L."/>
        </authorList>
    </citation>
    <scope>NUCLEOTIDE SEQUENCE [LARGE SCALE GENOMIC DNA]</scope>
    <source>
        <strain evidence="3 4">S36</strain>
    </source>
</reference>
<dbReference type="AlphaFoldDB" id="A0A6I4TQE2"/>
<dbReference type="RefSeq" id="WP_161389835.1">
    <property type="nucleotide sequence ID" value="NZ_WTYJ01000001.1"/>
</dbReference>
<dbReference type="Proteomes" id="UP000469430">
    <property type="component" value="Unassembled WGS sequence"/>
</dbReference>
<comment type="caution">
    <text evidence="3">The sequence shown here is derived from an EMBL/GenBank/DDBJ whole genome shotgun (WGS) entry which is preliminary data.</text>
</comment>
<proteinExistence type="predicted"/>
<sequence>MTESTAISTQGPFALSGPVDRPEPGSLPLRGDLAHIGLAGRYFVPHYAVPQPRSVMPGGAPLMSSPDERGVEQCTLMEGDSFEVLDISGGWAWGCLSLTGPVGYVRVDRLETLAA</sequence>
<organism evidence="3 4">
    <name type="scientific">Croceibacterium xixiisoli</name>
    <dbReference type="NCBI Taxonomy" id="1476466"/>
    <lineage>
        <taxon>Bacteria</taxon>
        <taxon>Pseudomonadati</taxon>
        <taxon>Pseudomonadota</taxon>
        <taxon>Alphaproteobacteria</taxon>
        <taxon>Sphingomonadales</taxon>
        <taxon>Erythrobacteraceae</taxon>
        <taxon>Croceibacterium</taxon>
    </lineage>
</organism>
<dbReference type="Pfam" id="PF18348">
    <property type="entry name" value="SH3_16"/>
    <property type="match status" value="1"/>
</dbReference>
<feature type="compositionally biased region" description="Polar residues" evidence="1">
    <location>
        <begin position="1"/>
        <end position="11"/>
    </location>
</feature>
<keyword evidence="4" id="KW-1185">Reference proteome</keyword>
<evidence type="ECO:0000313" key="3">
    <source>
        <dbReference type="EMBL" id="MXO98172.1"/>
    </source>
</evidence>
<dbReference type="OrthoDB" id="9813368at2"/>
<protein>
    <recommendedName>
        <fullName evidence="2">Bacterial dipeptidyl-peptidase SH3 domain-containing protein</fullName>
    </recommendedName>
</protein>
<dbReference type="InterPro" id="IPR041382">
    <property type="entry name" value="SH3_16"/>
</dbReference>
<gene>
    <name evidence="3" type="ORF">GRI97_04125</name>
</gene>
<dbReference type="EMBL" id="WTYJ01000001">
    <property type="protein sequence ID" value="MXO98172.1"/>
    <property type="molecule type" value="Genomic_DNA"/>
</dbReference>
<name>A0A6I4TQE2_9SPHN</name>
<evidence type="ECO:0000256" key="1">
    <source>
        <dbReference type="SAM" id="MobiDB-lite"/>
    </source>
</evidence>
<feature type="domain" description="Bacterial dipeptidyl-peptidase SH3" evidence="2">
    <location>
        <begin position="76"/>
        <end position="110"/>
    </location>
</feature>
<evidence type="ECO:0000259" key="2">
    <source>
        <dbReference type="Pfam" id="PF18348"/>
    </source>
</evidence>
<accession>A0A6I4TQE2</accession>